<comment type="catalytic activity">
    <reaction evidence="1">
        <text>S-ubiquitinyl-[E2 ubiquitin-conjugating enzyme]-L-cysteine + [acceptor protein]-L-lysine = [E2 ubiquitin-conjugating enzyme]-L-cysteine + N(6)-ubiquitinyl-[acceptor protein]-L-lysine.</text>
        <dbReference type="EC" id="2.3.2.27"/>
    </reaction>
</comment>
<keyword evidence="13 22" id="KW-0863">Zinc-finger</keyword>
<evidence type="ECO:0000256" key="12">
    <source>
        <dbReference type="ARBA" id="ARBA00022723"/>
    </source>
</evidence>
<protein>
    <recommendedName>
        <fullName evidence="20">E3 ubiquitin-protein ligase RNF10</fullName>
        <ecNumber evidence="8">2.3.2.27</ecNumber>
    </recommendedName>
    <alternativeName>
        <fullName evidence="21">RING finger protein 10</fullName>
    </alternativeName>
</protein>
<comment type="subcellular location">
    <subcellularLocation>
        <location evidence="4">Cytoplasm</location>
    </subcellularLocation>
    <subcellularLocation>
        <location evidence="3">Membrane</location>
        <topology evidence="3">Single-pass type I membrane protein</topology>
    </subcellularLocation>
    <subcellularLocation>
        <location evidence="2">Nucleus</location>
    </subcellularLocation>
</comment>
<evidence type="ECO:0000256" key="7">
    <source>
        <dbReference type="ARBA" id="ARBA00008117"/>
    </source>
</evidence>
<evidence type="ECO:0000256" key="24">
    <source>
        <dbReference type="SAM" id="SignalP"/>
    </source>
</evidence>
<feature type="region of interest" description="Disordered" evidence="23">
    <location>
        <begin position="603"/>
        <end position="686"/>
    </location>
</feature>
<dbReference type="Proteomes" id="UP001168821">
    <property type="component" value="Unassembled WGS sequence"/>
</dbReference>
<dbReference type="EMBL" id="JALNTZ010000008">
    <property type="protein sequence ID" value="KAJ3643806.1"/>
    <property type="molecule type" value="Genomic_DNA"/>
</dbReference>
<evidence type="ECO:0000256" key="8">
    <source>
        <dbReference type="ARBA" id="ARBA00012483"/>
    </source>
</evidence>
<evidence type="ECO:0000256" key="5">
    <source>
        <dbReference type="ARBA" id="ARBA00004906"/>
    </source>
</evidence>
<evidence type="ECO:0000256" key="9">
    <source>
        <dbReference type="ARBA" id="ARBA00022490"/>
    </source>
</evidence>
<dbReference type="PANTHER" id="PTHR13412">
    <property type="entry name" value="T-CELL IMMUNOMODULATORY PROTEIN HOMOLOG"/>
    <property type="match status" value="1"/>
</dbReference>
<evidence type="ECO:0000256" key="23">
    <source>
        <dbReference type="SAM" id="MobiDB-lite"/>
    </source>
</evidence>
<evidence type="ECO:0000256" key="14">
    <source>
        <dbReference type="ARBA" id="ARBA00022786"/>
    </source>
</evidence>
<dbReference type="InterPro" id="IPR024881">
    <property type="entry name" value="Tip"/>
</dbReference>
<dbReference type="Pfam" id="PF00097">
    <property type="entry name" value="zf-C3HC4"/>
    <property type="match status" value="1"/>
</dbReference>
<dbReference type="CDD" id="cd16536">
    <property type="entry name" value="RING-HC_RNF10"/>
    <property type="match status" value="1"/>
</dbReference>
<feature type="compositionally biased region" description="Polar residues" evidence="23">
    <location>
        <begin position="677"/>
        <end position="686"/>
    </location>
</feature>
<dbReference type="InterPro" id="IPR057089">
    <property type="entry name" value="C2_TIP"/>
</dbReference>
<dbReference type="GO" id="GO:0061630">
    <property type="term" value="F:ubiquitin protein ligase activity"/>
    <property type="evidence" value="ECO:0007669"/>
    <property type="project" value="UniProtKB-EC"/>
</dbReference>
<evidence type="ECO:0000256" key="18">
    <source>
        <dbReference type="ARBA" id="ARBA00023180"/>
    </source>
</evidence>
<dbReference type="GO" id="GO:0005737">
    <property type="term" value="C:cytoplasm"/>
    <property type="evidence" value="ECO:0007669"/>
    <property type="project" value="UniProtKB-SubCell"/>
</dbReference>
<dbReference type="InterPro" id="IPR018957">
    <property type="entry name" value="Znf_C3HC4_RING-type"/>
</dbReference>
<dbReference type="Gene3D" id="2.130.10.130">
    <property type="entry name" value="Integrin alpha, N-terminal"/>
    <property type="match status" value="1"/>
</dbReference>
<evidence type="ECO:0000256" key="3">
    <source>
        <dbReference type="ARBA" id="ARBA00004479"/>
    </source>
</evidence>
<name>A0AA38M568_9CUCU</name>
<keyword evidence="16" id="KW-1133">Transmembrane helix</keyword>
<keyword evidence="17" id="KW-0472">Membrane</keyword>
<keyword evidence="19" id="KW-0539">Nucleus</keyword>
<dbReference type="EC" id="2.3.2.27" evidence="8"/>
<keyword evidence="27" id="KW-1185">Reference proteome</keyword>
<dbReference type="GO" id="GO:0045893">
    <property type="term" value="P:positive regulation of DNA-templated transcription"/>
    <property type="evidence" value="ECO:0007669"/>
    <property type="project" value="UniProtKB-ARBA"/>
</dbReference>
<dbReference type="InterPro" id="IPR001841">
    <property type="entry name" value="Znf_RING"/>
</dbReference>
<feature type="compositionally biased region" description="Polar residues" evidence="23">
    <location>
        <begin position="609"/>
        <end position="620"/>
    </location>
</feature>
<keyword evidence="14" id="KW-0833">Ubl conjugation pathway</keyword>
<evidence type="ECO:0000313" key="27">
    <source>
        <dbReference type="Proteomes" id="UP001168821"/>
    </source>
</evidence>
<dbReference type="InterPro" id="IPR013083">
    <property type="entry name" value="Znf_RING/FYVE/PHD"/>
</dbReference>
<dbReference type="GO" id="GO:0005634">
    <property type="term" value="C:nucleus"/>
    <property type="evidence" value="ECO:0007669"/>
    <property type="project" value="UniProtKB-SubCell"/>
</dbReference>
<evidence type="ECO:0000256" key="22">
    <source>
        <dbReference type="PROSITE-ProRule" id="PRU00175"/>
    </source>
</evidence>
<dbReference type="InterPro" id="IPR017907">
    <property type="entry name" value="Znf_RING_CS"/>
</dbReference>
<keyword evidence="15" id="KW-0862">Zinc</keyword>
<evidence type="ECO:0000256" key="13">
    <source>
        <dbReference type="ARBA" id="ARBA00022771"/>
    </source>
</evidence>
<evidence type="ECO:0000259" key="25">
    <source>
        <dbReference type="PROSITE" id="PS50089"/>
    </source>
</evidence>
<feature type="chain" id="PRO_5041419600" description="E3 ubiquitin-protein ligase RNF10" evidence="24">
    <location>
        <begin position="24"/>
        <end position="1313"/>
    </location>
</feature>
<dbReference type="GO" id="GO:0008270">
    <property type="term" value="F:zinc ion binding"/>
    <property type="evidence" value="ECO:0007669"/>
    <property type="project" value="UniProtKB-KW"/>
</dbReference>
<feature type="compositionally biased region" description="Polar residues" evidence="23">
    <location>
        <begin position="649"/>
        <end position="664"/>
    </location>
</feature>
<dbReference type="PROSITE" id="PS50089">
    <property type="entry name" value="ZF_RING_2"/>
    <property type="match status" value="1"/>
</dbReference>
<dbReference type="GO" id="GO:0005886">
    <property type="term" value="C:plasma membrane"/>
    <property type="evidence" value="ECO:0007669"/>
    <property type="project" value="TreeGrafter"/>
</dbReference>
<evidence type="ECO:0000256" key="15">
    <source>
        <dbReference type="ARBA" id="ARBA00022833"/>
    </source>
</evidence>
<evidence type="ECO:0000256" key="6">
    <source>
        <dbReference type="ARBA" id="ARBA00006496"/>
    </source>
</evidence>
<evidence type="ECO:0000256" key="4">
    <source>
        <dbReference type="ARBA" id="ARBA00004496"/>
    </source>
</evidence>
<dbReference type="InterPro" id="IPR028994">
    <property type="entry name" value="Integrin_alpha_N"/>
</dbReference>
<evidence type="ECO:0000256" key="10">
    <source>
        <dbReference type="ARBA" id="ARBA00022679"/>
    </source>
</evidence>
<evidence type="ECO:0000256" key="2">
    <source>
        <dbReference type="ARBA" id="ARBA00004123"/>
    </source>
</evidence>
<accession>A0AA38M568</accession>
<dbReference type="Pfam" id="PF23122">
    <property type="entry name" value="C2_ITFG1"/>
    <property type="match status" value="1"/>
</dbReference>
<dbReference type="Gene3D" id="3.30.40.10">
    <property type="entry name" value="Zinc/RING finger domain, C3HC4 (zinc finger)"/>
    <property type="match status" value="1"/>
</dbReference>
<dbReference type="SUPFAM" id="SSF69318">
    <property type="entry name" value="Integrin alpha N-terminal domain"/>
    <property type="match status" value="1"/>
</dbReference>
<dbReference type="PANTHER" id="PTHR13412:SF0">
    <property type="entry name" value="T-CELL IMMUNOMODULATORY PROTEIN"/>
    <property type="match status" value="1"/>
</dbReference>
<proteinExistence type="inferred from homology"/>
<comment type="caution">
    <text evidence="26">The sequence shown here is derived from an EMBL/GenBank/DDBJ whole genome shotgun (WGS) entry which is preliminary data.</text>
</comment>
<dbReference type="SUPFAM" id="SSF57850">
    <property type="entry name" value="RING/U-box"/>
    <property type="match status" value="1"/>
</dbReference>
<dbReference type="SMART" id="SM00184">
    <property type="entry name" value="RING"/>
    <property type="match status" value="1"/>
</dbReference>
<keyword evidence="11" id="KW-0812">Transmembrane</keyword>
<evidence type="ECO:0000256" key="1">
    <source>
        <dbReference type="ARBA" id="ARBA00000900"/>
    </source>
</evidence>
<comment type="similarity">
    <text evidence="7">Belongs to the RNF10 family.</text>
</comment>
<evidence type="ECO:0000256" key="20">
    <source>
        <dbReference type="ARBA" id="ARBA00035131"/>
    </source>
</evidence>
<gene>
    <name evidence="26" type="ORF">Zmor_026494</name>
</gene>
<dbReference type="FunFam" id="3.30.40.10:FF:000112">
    <property type="entry name" value="RING finger protein 10"/>
    <property type="match status" value="1"/>
</dbReference>
<evidence type="ECO:0000256" key="21">
    <source>
        <dbReference type="ARBA" id="ARBA00035390"/>
    </source>
</evidence>
<comment type="similarity">
    <text evidence="6">Belongs to the TIP family.</text>
</comment>
<evidence type="ECO:0000256" key="11">
    <source>
        <dbReference type="ARBA" id="ARBA00022692"/>
    </source>
</evidence>
<organism evidence="26 27">
    <name type="scientific">Zophobas morio</name>
    <dbReference type="NCBI Taxonomy" id="2755281"/>
    <lineage>
        <taxon>Eukaryota</taxon>
        <taxon>Metazoa</taxon>
        <taxon>Ecdysozoa</taxon>
        <taxon>Arthropoda</taxon>
        <taxon>Hexapoda</taxon>
        <taxon>Insecta</taxon>
        <taxon>Pterygota</taxon>
        <taxon>Neoptera</taxon>
        <taxon>Endopterygota</taxon>
        <taxon>Coleoptera</taxon>
        <taxon>Polyphaga</taxon>
        <taxon>Cucujiformia</taxon>
        <taxon>Tenebrionidae</taxon>
        <taxon>Zophobas</taxon>
    </lineage>
</organism>
<keyword evidence="12" id="KW-0479">Metal-binding</keyword>
<keyword evidence="10" id="KW-0808">Transferase</keyword>
<reference evidence="26" key="1">
    <citation type="journal article" date="2023" name="G3 (Bethesda)">
        <title>Whole genome assemblies of Zophobas morio and Tenebrio molitor.</title>
        <authorList>
            <person name="Kaur S."/>
            <person name="Stinson S.A."/>
            <person name="diCenzo G.C."/>
        </authorList>
    </citation>
    <scope>NUCLEOTIDE SEQUENCE</scope>
    <source>
        <strain evidence="26">QUZm001</strain>
    </source>
</reference>
<keyword evidence="9" id="KW-0963">Cytoplasm</keyword>
<comment type="pathway">
    <text evidence="5">Protein modification; protein ubiquitination.</text>
</comment>
<feature type="domain" description="RING-type" evidence="25">
    <location>
        <begin position="801"/>
        <end position="842"/>
    </location>
</feature>
<sequence length="1313" mass="148323">MTLFHNLLALIASIFALTKTTQCSDITNLVFGKLTDGMPAAFGDFNSDELTDVFVLRDEGNTVEILLAHEEEPLLRVAQPDPLLCTFKDKIITSVVPGDFDGDAFMDIMVTTVYKGSERNRFPHTYAHIIWGGANHLNCSERAAIPMKGQPLALDYNQDMIVDLFGQDTDNARVFWVFNNTRSPPEKKPMDDNWRRTELSIPHSHAFIDLNEDYMADLFITTKEDFEIWHGNEHKGKFVFNKTIEHPKKTVRIGQSLFMDVELKGQMDLVTPVCYDKSCQNSSLLVYSNGEWHNLRVSFGDDNGIMWGFALKEGSKYMDTITLHSGDFNMDGYPDLLATLSPNNPEHPQSFFLENVPCLTGCGKFKRSFAIKWGALSSFKNGTAMAAFFDFYQDGILDVILVTYQNKEYKAAAFKNSLDYDANFIKVMVLTGLTNKNNPMIMGRVGKKRRTYGTNLPGPLISYKTTTQEGNIRHGASAQLPQSAHFSLNLPYTIFGLGRTPNFVDSLTVGLSNHSRSWTQIIPNSQMVVIPWPATEPSRWKAQLFVTPSKLILMSVAALTGICGIITVIIGVLHWKERQEDKKERLSESHRFHFDAILEDVGMEKKGSRSVQPASKGLTSDSKKSQDGASGKLWPRSGRRREPAGGSLASKNESSRKPTPQRTVKNFDIKRPRPRGTLNTGSTMGRTETTRLEEDFEAELGSVFLPGSKKQSLNHLLNFVYVTPTREGRYQSERGSSNKNSNRLILTKKHKYNKEHFLQANCQFVVNSSGDYKQYMNNPDALVDWSLIEQVNVQVSDYPSCPICLYPPVAAKMTRCGHIYCWSCVLHYLSLSDKTWRKCPICYESVYKQDLKSVTSKHYKTFNVDNVITFKLMKRVKGSLVTYPAAATVREEKIFNLSDAENDVYSKLLVANQLEVLSIIDRENNELKAQLIENGECPENCFIEEALRLLDERRNAVLRNFEPGTNFLDENKACELNKDAENFNENLAIADNTDAPFEGISSNNVERENLDISTTTQQSKFHYFYQASDGQHIYLHAINARMLEHTYGSLEHSPETITGKILEKEGGSMTEELRKRLRYLQHLPVTCQFEVAEIQLKQPIVSKETLQHFSEQIDVRKKRRQRRAREEKRREKKIADEENRLLGRYPTANIHLESQDQFPCFDGRVRTESECTQPSEGSLPEIATPPNSLNAEQEHAGPSFAKMLASAKKPETIKWPALKTSTVPTKLINVTGQKVSSCFNGVRINKSDSEPDLEELEPIPPSTSLGDAIVKALQKAEVNDMFHDPGAVPSGKKKKIKNRQKVLFTTTLAYTGK</sequence>
<keyword evidence="18" id="KW-0325">Glycoprotein</keyword>
<feature type="signal peptide" evidence="24">
    <location>
        <begin position="1"/>
        <end position="23"/>
    </location>
</feature>
<evidence type="ECO:0000256" key="19">
    <source>
        <dbReference type="ARBA" id="ARBA00023242"/>
    </source>
</evidence>
<keyword evidence="24" id="KW-0732">Signal</keyword>
<evidence type="ECO:0000313" key="26">
    <source>
        <dbReference type="EMBL" id="KAJ3643806.1"/>
    </source>
</evidence>
<dbReference type="PROSITE" id="PS00518">
    <property type="entry name" value="ZF_RING_1"/>
    <property type="match status" value="1"/>
</dbReference>
<evidence type="ECO:0000256" key="16">
    <source>
        <dbReference type="ARBA" id="ARBA00022989"/>
    </source>
</evidence>
<evidence type="ECO:0000256" key="17">
    <source>
        <dbReference type="ARBA" id="ARBA00023136"/>
    </source>
</evidence>